<dbReference type="InterPro" id="IPR008972">
    <property type="entry name" value="Cupredoxin"/>
</dbReference>
<dbReference type="PROSITE" id="PS00080">
    <property type="entry name" value="MULTICOPPER_OXIDASE2"/>
    <property type="match status" value="1"/>
</dbReference>
<evidence type="ECO:0000256" key="5">
    <source>
        <dbReference type="ARBA" id="ARBA00038978"/>
    </source>
</evidence>
<evidence type="ECO:0000256" key="4">
    <source>
        <dbReference type="ARBA" id="ARBA00023002"/>
    </source>
</evidence>
<dbReference type="Proteomes" id="UP001150259">
    <property type="component" value="Unassembled WGS sequence"/>
</dbReference>
<comment type="catalytic activity">
    <reaction evidence="9">
        <text>4 Cu(+) + O2 + 4 H(+) = 4 Cu(2+) + 2 H2O</text>
        <dbReference type="Rhea" id="RHEA:30083"/>
        <dbReference type="ChEBI" id="CHEBI:15377"/>
        <dbReference type="ChEBI" id="CHEBI:15378"/>
        <dbReference type="ChEBI" id="CHEBI:15379"/>
        <dbReference type="ChEBI" id="CHEBI:29036"/>
        <dbReference type="ChEBI" id="CHEBI:49552"/>
        <dbReference type="EC" id="1.16.3.4"/>
    </reaction>
    <physiologicalReaction direction="left-to-right" evidence="9">
        <dbReference type="Rhea" id="RHEA:30084"/>
    </physiologicalReaction>
</comment>
<comment type="caution">
    <text evidence="12">The sequence shown here is derived from an EMBL/GenBank/DDBJ whole genome shotgun (WGS) entry which is preliminary data.</text>
</comment>
<reference evidence="12 13" key="1">
    <citation type="submission" date="2022-11" db="EMBL/GenBank/DDBJ databases">
        <title>Anaerobic phenanthrene biodegradation by a DNRA strain PheN6.</title>
        <authorList>
            <person name="Zhang Z."/>
        </authorList>
    </citation>
    <scope>NUCLEOTIDE SEQUENCE [LARGE SCALE GENOMIC DNA]</scope>
    <source>
        <strain evidence="12 13">PheN6</strain>
    </source>
</reference>
<keyword evidence="4" id="KW-0560">Oxidoreductase</keyword>
<gene>
    <name evidence="12" type="ORF">OO014_16625</name>
</gene>
<dbReference type="Gene3D" id="2.60.40.420">
    <property type="entry name" value="Cupredoxins - blue copper proteins"/>
    <property type="match status" value="3"/>
</dbReference>
<evidence type="ECO:0000313" key="13">
    <source>
        <dbReference type="Proteomes" id="UP001150259"/>
    </source>
</evidence>
<keyword evidence="3" id="KW-0479">Metal-binding</keyword>
<comment type="similarity">
    <text evidence="1">Belongs to the multicopper oxidase family.</text>
</comment>
<evidence type="ECO:0000256" key="2">
    <source>
        <dbReference type="ARBA" id="ARBA00011245"/>
    </source>
</evidence>
<dbReference type="InterPro" id="IPR006311">
    <property type="entry name" value="TAT_signal"/>
</dbReference>
<evidence type="ECO:0000256" key="1">
    <source>
        <dbReference type="ARBA" id="ARBA00010609"/>
    </source>
</evidence>
<comment type="subunit">
    <text evidence="2">Monomer.</text>
</comment>
<dbReference type="PANTHER" id="PTHR48267:SF1">
    <property type="entry name" value="BILIRUBIN OXIDASE"/>
    <property type="match status" value="1"/>
</dbReference>
<dbReference type="EC" id="1.16.3.4" evidence="5"/>
<dbReference type="InterPro" id="IPR011706">
    <property type="entry name" value="Cu-oxidase_C"/>
</dbReference>
<dbReference type="Pfam" id="PF07731">
    <property type="entry name" value="Cu-oxidase_2"/>
    <property type="match status" value="1"/>
</dbReference>
<evidence type="ECO:0000256" key="7">
    <source>
        <dbReference type="ARBA" id="ARBA00042896"/>
    </source>
</evidence>
<evidence type="ECO:0000313" key="12">
    <source>
        <dbReference type="EMBL" id="MDC5698879.1"/>
    </source>
</evidence>
<dbReference type="InterPro" id="IPR033138">
    <property type="entry name" value="Cu_oxidase_CS"/>
</dbReference>
<dbReference type="RefSeq" id="WP_272463441.1">
    <property type="nucleotide sequence ID" value="NZ_JAPFQL010000090.1"/>
</dbReference>
<feature type="domain" description="Plastocyanin-like" evidence="11">
    <location>
        <begin position="69"/>
        <end position="181"/>
    </location>
</feature>
<accession>A0ABT5GKX5</accession>
<sequence>MGGTRVAGAGVSRRRVLQAAVGVGGVAALGGLGALRSSTSIAAPPPRGSTNRLFIPPSVTPDTALTAASGQVDLGGGTVGKALVYNGTLPGPNFVVRRGDAVAVPFTNNLDAETTVHWHGLIVPTAEDGQPHEAIAPNGTHTYAFTVKQRAGMSWYHPHPHLATASQVAYGLAGGFIIRDSVEDALSVPSEAYEVPLVIRDANVDKAGNLSYNGKASGFTGNIALVNGTRDAALEVDQTWYRFRILIGSNSRLFNLTLSNGATFRLIGNDGGLLPTAVDVPAMELSPGERVDVLVDCSGLAATQTVGLVDTNSGWPLLRLTGSGKPGGLGAVATVPAAGEGLSSDGPTFGDIAPVTTRLFSFDGMTRINGVVYDMALNSFNVPAGDVEDWVFRTNGNAPHPVHVHGASFKVMSRDGGRRRLFPWEEGWKDTVLLHDRETVTVRLRFDSGYKGRYLLHCHKLEHEDAGMMLNFTVV</sequence>
<dbReference type="InterPro" id="IPR045087">
    <property type="entry name" value="Cu-oxidase_fam"/>
</dbReference>
<dbReference type="PROSITE" id="PS00079">
    <property type="entry name" value="MULTICOPPER_OXIDASE1"/>
    <property type="match status" value="1"/>
</dbReference>
<organism evidence="12 13">
    <name type="scientific">Intrasporangium calvum</name>
    <dbReference type="NCBI Taxonomy" id="53358"/>
    <lineage>
        <taxon>Bacteria</taxon>
        <taxon>Bacillati</taxon>
        <taxon>Actinomycetota</taxon>
        <taxon>Actinomycetes</taxon>
        <taxon>Micrococcales</taxon>
        <taxon>Intrasporangiaceae</taxon>
        <taxon>Intrasporangium</taxon>
    </lineage>
</organism>
<evidence type="ECO:0000259" key="10">
    <source>
        <dbReference type="Pfam" id="PF07731"/>
    </source>
</evidence>
<name>A0ABT5GKX5_9MICO</name>
<dbReference type="InterPro" id="IPR002355">
    <property type="entry name" value="Cu_oxidase_Cu_BS"/>
</dbReference>
<proteinExistence type="inferred from homology"/>
<dbReference type="InterPro" id="IPR011707">
    <property type="entry name" value="Cu-oxidase-like_N"/>
</dbReference>
<evidence type="ECO:0000259" key="11">
    <source>
        <dbReference type="Pfam" id="PF07732"/>
    </source>
</evidence>
<evidence type="ECO:0000256" key="3">
    <source>
        <dbReference type="ARBA" id="ARBA00022723"/>
    </source>
</evidence>
<dbReference type="Pfam" id="PF07732">
    <property type="entry name" value="Cu-oxidase_3"/>
    <property type="match status" value="1"/>
</dbReference>
<evidence type="ECO:0000256" key="8">
    <source>
        <dbReference type="ARBA" id="ARBA00043090"/>
    </source>
</evidence>
<evidence type="ECO:0000256" key="6">
    <source>
        <dbReference type="ARBA" id="ARBA00041027"/>
    </source>
</evidence>
<dbReference type="SUPFAM" id="SSF49503">
    <property type="entry name" value="Cupredoxins"/>
    <property type="match status" value="3"/>
</dbReference>
<dbReference type="PANTHER" id="PTHR48267">
    <property type="entry name" value="CUPREDOXIN SUPERFAMILY PROTEIN"/>
    <property type="match status" value="1"/>
</dbReference>
<keyword evidence="13" id="KW-1185">Reference proteome</keyword>
<evidence type="ECO:0000256" key="9">
    <source>
        <dbReference type="ARBA" id="ARBA00048092"/>
    </source>
</evidence>
<dbReference type="EMBL" id="JAPFQL010000090">
    <property type="protein sequence ID" value="MDC5698879.1"/>
    <property type="molecule type" value="Genomic_DNA"/>
</dbReference>
<feature type="domain" description="Plastocyanin-like" evidence="10">
    <location>
        <begin position="365"/>
        <end position="474"/>
    </location>
</feature>
<protein>
    <recommendedName>
        <fullName evidence="6">Multicopper oxidase CueO</fullName>
        <ecNumber evidence="5">1.16.3.4</ecNumber>
    </recommendedName>
    <alternativeName>
        <fullName evidence="7">Copper efflux oxidase</fullName>
    </alternativeName>
    <alternativeName>
        <fullName evidence="8">Cuprous oxidase</fullName>
    </alternativeName>
</protein>
<dbReference type="PROSITE" id="PS51318">
    <property type="entry name" value="TAT"/>
    <property type="match status" value="1"/>
</dbReference>